<dbReference type="SUPFAM" id="SSF53098">
    <property type="entry name" value="Ribonuclease H-like"/>
    <property type="match status" value="1"/>
</dbReference>
<gene>
    <name evidence="9" type="ORF">pdam_00025336</name>
</gene>
<dbReference type="PROSITE" id="PS50994">
    <property type="entry name" value="INTEGRASE"/>
    <property type="match status" value="1"/>
</dbReference>
<dbReference type="SUPFAM" id="SSF90229">
    <property type="entry name" value="CCCH zinc finger"/>
    <property type="match status" value="1"/>
</dbReference>
<evidence type="ECO:0000256" key="4">
    <source>
        <dbReference type="PROSITE-ProRule" id="PRU00723"/>
    </source>
</evidence>
<keyword evidence="5" id="KW-0175">Coiled coil</keyword>
<dbReference type="InterPro" id="IPR036855">
    <property type="entry name" value="Znf_CCCH_sf"/>
</dbReference>
<evidence type="ECO:0000256" key="1">
    <source>
        <dbReference type="ARBA" id="ARBA00022723"/>
    </source>
</evidence>
<feature type="zinc finger region" description="C3H1-type" evidence="4">
    <location>
        <begin position="777"/>
        <end position="805"/>
    </location>
</feature>
<evidence type="ECO:0000259" key="8">
    <source>
        <dbReference type="PROSITE" id="PS50994"/>
    </source>
</evidence>
<dbReference type="InterPro" id="IPR001584">
    <property type="entry name" value="Integrase_cat-core"/>
</dbReference>
<feature type="domain" description="C3H1-type" evidence="7">
    <location>
        <begin position="777"/>
        <end position="805"/>
    </location>
</feature>
<feature type="region of interest" description="Disordered" evidence="6">
    <location>
        <begin position="337"/>
        <end position="451"/>
    </location>
</feature>
<feature type="compositionally biased region" description="Basic and acidic residues" evidence="6">
    <location>
        <begin position="519"/>
        <end position="536"/>
    </location>
</feature>
<comment type="caution">
    <text evidence="9">The sequence shown here is derived from an EMBL/GenBank/DDBJ whole genome shotgun (WGS) entry which is preliminary data.</text>
</comment>
<evidence type="ECO:0000313" key="9">
    <source>
        <dbReference type="EMBL" id="RMX59745.1"/>
    </source>
</evidence>
<dbReference type="PANTHER" id="PTHR42648">
    <property type="entry name" value="TRANSPOSASE, PUTATIVE-RELATED"/>
    <property type="match status" value="1"/>
</dbReference>
<accession>A0A3M6V1E8</accession>
<dbReference type="GO" id="GO:0003676">
    <property type="term" value="F:nucleic acid binding"/>
    <property type="evidence" value="ECO:0007669"/>
    <property type="project" value="InterPro"/>
</dbReference>
<evidence type="ECO:0000313" key="10">
    <source>
        <dbReference type="Proteomes" id="UP000275408"/>
    </source>
</evidence>
<keyword evidence="1 4" id="KW-0479">Metal-binding</keyword>
<dbReference type="GO" id="GO:0008270">
    <property type="term" value="F:zinc ion binding"/>
    <property type="evidence" value="ECO:0007669"/>
    <property type="project" value="UniProtKB-KW"/>
</dbReference>
<feature type="region of interest" description="Disordered" evidence="6">
    <location>
        <begin position="745"/>
        <end position="782"/>
    </location>
</feature>
<feature type="region of interest" description="Disordered" evidence="6">
    <location>
        <begin position="517"/>
        <end position="536"/>
    </location>
</feature>
<dbReference type="STRING" id="46731.A0A3M6V1E8"/>
<feature type="domain" description="Integrase catalytic" evidence="8">
    <location>
        <begin position="1275"/>
        <end position="1449"/>
    </location>
</feature>
<keyword evidence="3 4" id="KW-0862">Zinc</keyword>
<feature type="region of interest" description="Disordered" evidence="6">
    <location>
        <begin position="1539"/>
        <end position="1562"/>
    </location>
</feature>
<organism evidence="9 10">
    <name type="scientific">Pocillopora damicornis</name>
    <name type="common">Cauliflower coral</name>
    <name type="synonym">Millepora damicornis</name>
    <dbReference type="NCBI Taxonomy" id="46731"/>
    <lineage>
        <taxon>Eukaryota</taxon>
        <taxon>Metazoa</taxon>
        <taxon>Cnidaria</taxon>
        <taxon>Anthozoa</taxon>
        <taxon>Hexacorallia</taxon>
        <taxon>Scleractinia</taxon>
        <taxon>Astrocoeniina</taxon>
        <taxon>Pocilloporidae</taxon>
        <taxon>Pocillopora</taxon>
    </lineage>
</organism>
<feature type="compositionally biased region" description="Basic and acidic residues" evidence="6">
    <location>
        <begin position="337"/>
        <end position="350"/>
    </location>
</feature>
<feature type="region of interest" description="Disordered" evidence="6">
    <location>
        <begin position="797"/>
        <end position="846"/>
    </location>
</feature>
<dbReference type="PROSITE" id="PS50103">
    <property type="entry name" value="ZF_C3H1"/>
    <property type="match status" value="1"/>
</dbReference>
<dbReference type="PANTHER" id="PTHR42648:SF31">
    <property type="entry name" value="RNA-DIRECTED DNA POLYMERASE"/>
    <property type="match status" value="1"/>
</dbReference>
<dbReference type="Proteomes" id="UP000275408">
    <property type="component" value="Unassembled WGS sequence"/>
</dbReference>
<reference evidence="9 10" key="1">
    <citation type="journal article" date="2018" name="Sci. Rep.">
        <title>Comparative analysis of the Pocillopora damicornis genome highlights role of immune system in coral evolution.</title>
        <authorList>
            <person name="Cunning R."/>
            <person name="Bay R.A."/>
            <person name="Gillette P."/>
            <person name="Baker A.C."/>
            <person name="Traylor-Knowles N."/>
        </authorList>
    </citation>
    <scope>NUCLEOTIDE SEQUENCE [LARGE SCALE GENOMIC DNA]</scope>
    <source>
        <strain evidence="9">RSMAS</strain>
        <tissue evidence="9">Whole animal</tissue>
    </source>
</reference>
<proteinExistence type="predicted"/>
<feature type="coiled-coil region" evidence="5">
    <location>
        <begin position="151"/>
        <end position="178"/>
    </location>
</feature>
<dbReference type="Gene3D" id="4.10.1000.10">
    <property type="entry name" value="Zinc finger, CCCH-type"/>
    <property type="match status" value="1"/>
</dbReference>
<feature type="compositionally biased region" description="Acidic residues" evidence="6">
    <location>
        <begin position="1540"/>
        <end position="1556"/>
    </location>
</feature>
<feature type="compositionally biased region" description="Pro residues" evidence="6">
    <location>
        <begin position="357"/>
        <end position="366"/>
    </location>
</feature>
<dbReference type="Pfam" id="PF25585">
    <property type="entry name" value="zf-CCCH_DUS3L"/>
    <property type="match status" value="1"/>
</dbReference>
<dbReference type="EMBL" id="RCHS01000279">
    <property type="protein sequence ID" value="RMX59745.1"/>
    <property type="molecule type" value="Genomic_DNA"/>
</dbReference>
<feature type="compositionally biased region" description="Acidic residues" evidence="6">
    <location>
        <begin position="1197"/>
        <end position="1233"/>
    </location>
</feature>
<evidence type="ECO:0000256" key="3">
    <source>
        <dbReference type="ARBA" id="ARBA00022833"/>
    </source>
</evidence>
<sequence>MDPMDDDVPPNSYGSGFDIVPSVPNSLDAVQRHEQAVAQVAAMDPRVASEVYQEMLNSGGSVTLQEATQATLAGMPSATVAGAPTVNNLLAMTRLNVVNLNATPNDEELRRELQQHEFLLSEQARREAEIEALRFRSIYEREASESIAATKAAAEQAMLNVQQRAQQQEQSVQQMVQQQDNVAIKRLQGTLEEQREHFQQRLAQATAAHEKVVQEKNAMAEEGNAFVDKMRTEHHQYVEQQEAKLKAALEAKDQARHSSAEESRIAIELDFKREQLDSSLAIAQAKIKTLVNEMETTNKQYKVDRETQEQTIVELRKDNAMLKGEMDELRRVVQSLTDREEERKEAERKAQSSSPVKPGPQYPEPLTPSARQDAHPIGQPRSFEPLRTEGTVPATLDGKPREEGGSPIKTAMDATASTRNTGFPSMFSGTGAPATEQATASTDRQQFKQPDPWTEYMKKSAQYNFSDDPLYKSSFNQEATKTKDDRKDEGPASQVRTPQDQDLGEIIKKALLEGFKGAKSKDSDKPKAKEADKIDLPEFPSPDRYRTWRAAVREAIRSASDDPDAAFAWVLEVYAVREDKAKLCSELADPGKFRTLDTKLLAALTKVAKGELSQQILNYKESEAQQGRIVRGRQVLLMFEVHFKTSEEAGALYGTEDLLKISLDSDDLKSFLRKWESVLTGMSHVPDPATLKDLFYREVRKSRKLRFDLDVYERAPEGSNDRSYEFLINSVRRYLDRERLRTNREKISQSHAAKFANPAPHDKRTRSPSYGKRSTKGDGSNQCYEYAKTGKCKYGSKCKYSHDSSARPRSLSRESSRSRSASPSSRSSFRSSRSRTTATRTQKSKDYWEFSKDGNELIRHHLKPRHRSFLPTRKSCPVESSRLEDQFTMVVTDSKGKSRTIKGNWKKHPNAKQKFDWTGKSIFRVVQEKRIRFELEPEVHTFPVWKEMYRHVVNKSKKRNLFRTTEECPKSRECDTKDAILAAESLRQMLVSMDTEEPACDFLCEHSPEGPDDLCCTKCRTVVGEQVPSCARLTAMPNMVGMEKWLGDTGTDQDIVGKDSKTVNRATKIFKSNEPISLTTANGPITADEVVEVILPGLCESFNPYILQSTPSALSIGLRCLEQGYDFVWGKDTTPIFLRPDGQCVKFKLQGRVPYIDETCTPFSIPESLRTRLTKVLDSIHQFTIDQGYAMASHESEPEEDQEEADEAGVDANADDGQEDEEDSDPEVEVPFDFEDVPVAGEKTEEQLRKEAKSGAHQFTHRPKNPYCDVCSEAKMLAPYGRSVGGSQHVLARGFGDHIVCDHVIPKDIEEGIEGQTSMLVIKDVYTQYRCVYPSENKTADSIVKAFKHFLKTSDIVGIVYTDNAPEMLDAIEELGFKHQTSVEYQHSTKAVVEREVRTILEGARSNLLQANMPLSLWPYASKHHAMAINIVKQLNGGDPPWALRFENGFLGKYEPKRGKFAPNAKRGVFLGYNIQAGHVWRGEYLVANVDSLEYFLKEGHLKTIRTKRVALPDGDFIFPLHFKEKPILDLQDLDYQPEAYDDDDEDDDAPPDDGPPDPRSGAPEVPMLLALYGHPDSGGIWEAYFEKQIGKKGWQSVLKEIWRSVFYHPEFDALLVVYVDDLKLAAPTKKIKTAWKSISSMIDIDEPEPFNRYFGCEHREERNIKLDIKEHPFYDIFSTGKSVAAQTRTEDYWSYDEEQNTYTRHHVYPRKRRFVPVDQGLTVPCQHFLELRTTIKDNEDTEVQDDWTVNGAFNEGGWWTGKTVFQCCPNRQADIEYPEGYAMAVKKKTGVRNKTSAKQAARAQKFTNMSDLPVVKGECMRKQVNCVYYDMHDFLSSCVDAYCDLAKVKRKDLRKASTPFHELRIARPRENEEQPEGRLKGIASRILMKVLFAARMARYDLLRATQSLASRGCIG</sequence>
<dbReference type="InterPro" id="IPR039537">
    <property type="entry name" value="Retrotran_Ty1/copia-like"/>
</dbReference>
<keyword evidence="2 4" id="KW-0863">Zinc-finger</keyword>
<evidence type="ECO:0000256" key="5">
    <source>
        <dbReference type="SAM" id="Coils"/>
    </source>
</evidence>
<dbReference type="GO" id="GO:0015074">
    <property type="term" value="P:DNA integration"/>
    <property type="evidence" value="ECO:0007669"/>
    <property type="project" value="InterPro"/>
</dbReference>
<keyword evidence="10" id="KW-1185">Reference proteome</keyword>
<feature type="region of interest" description="Disordered" evidence="6">
    <location>
        <begin position="1191"/>
        <end position="1233"/>
    </location>
</feature>
<dbReference type="SMART" id="SM00356">
    <property type="entry name" value="ZnF_C3H1"/>
    <property type="match status" value="1"/>
</dbReference>
<evidence type="ECO:0000256" key="2">
    <source>
        <dbReference type="ARBA" id="ARBA00022771"/>
    </source>
</evidence>
<feature type="compositionally biased region" description="Polar residues" evidence="6">
    <location>
        <begin position="436"/>
        <end position="448"/>
    </location>
</feature>
<protein>
    <recommendedName>
        <fullName evidence="11">Integrase catalytic domain-containing protein</fullName>
    </recommendedName>
</protein>
<feature type="region of interest" description="Disordered" evidence="6">
    <location>
        <begin position="478"/>
        <end position="503"/>
    </location>
</feature>
<feature type="compositionally biased region" description="Basic and acidic residues" evidence="6">
    <location>
        <begin position="480"/>
        <end position="490"/>
    </location>
</feature>
<evidence type="ECO:0000259" key="7">
    <source>
        <dbReference type="PROSITE" id="PS50103"/>
    </source>
</evidence>
<evidence type="ECO:0000256" key="6">
    <source>
        <dbReference type="SAM" id="MobiDB-lite"/>
    </source>
</evidence>
<name>A0A3M6V1E8_POCDA</name>
<feature type="compositionally biased region" description="Low complexity" evidence="6">
    <location>
        <begin position="818"/>
        <end position="835"/>
    </location>
</feature>
<dbReference type="InterPro" id="IPR000571">
    <property type="entry name" value="Znf_CCCH"/>
</dbReference>
<dbReference type="InterPro" id="IPR012337">
    <property type="entry name" value="RNaseH-like_sf"/>
</dbReference>
<dbReference type="Gene3D" id="3.30.420.10">
    <property type="entry name" value="Ribonuclease H-like superfamily/Ribonuclease H"/>
    <property type="match status" value="1"/>
</dbReference>
<feature type="compositionally biased region" description="Basic and acidic residues" evidence="6">
    <location>
        <begin position="800"/>
        <end position="817"/>
    </location>
</feature>
<dbReference type="InterPro" id="IPR036397">
    <property type="entry name" value="RNaseH_sf"/>
</dbReference>
<evidence type="ECO:0008006" key="11">
    <source>
        <dbReference type="Google" id="ProtNLM"/>
    </source>
</evidence>